<gene>
    <name evidence="1" type="ORF">T440DRAFT_36697</name>
</gene>
<accession>A0A6A7B9X7</accession>
<evidence type="ECO:0000313" key="1">
    <source>
        <dbReference type="EMBL" id="KAF2852170.1"/>
    </source>
</evidence>
<keyword evidence="2" id="KW-1185">Reference proteome</keyword>
<dbReference type="Proteomes" id="UP000799423">
    <property type="component" value="Unassembled WGS sequence"/>
</dbReference>
<sequence>MSRGARVRESSATMRYTVRSRWSLTARKYMPTSRLCNTVRLSSYINMVSSASLHTHTQMPPLHRQPRSTQQDKKLRTPWHVDAQSDLTTTCLFLPAPKDCEAPLVPEVVPPTFNAKRREGTRLMELGDAATPAQHNVPVSYGTTGPRDGIVHASTTRMGLTDVSPFAVLSCAADRRGKRY</sequence>
<dbReference type="AlphaFoldDB" id="A0A6A7B9X7"/>
<name>A0A6A7B9X7_9PLEO</name>
<dbReference type="EMBL" id="MU006299">
    <property type="protein sequence ID" value="KAF2852170.1"/>
    <property type="molecule type" value="Genomic_DNA"/>
</dbReference>
<evidence type="ECO:0000313" key="2">
    <source>
        <dbReference type="Proteomes" id="UP000799423"/>
    </source>
</evidence>
<protein>
    <submittedName>
        <fullName evidence="1">Uncharacterized protein</fullName>
    </submittedName>
</protein>
<organism evidence="1 2">
    <name type="scientific">Plenodomus tracheiphilus IPT5</name>
    <dbReference type="NCBI Taxonomy" id="1408161"/>
    <lineage>
        <taxon>Eukaryota</taxon>
        <taxon>Fungi</taxon>
        <taxon>Dikarya</taxon>
        <taxon>Ascomycota</taxon>
        <taxon>Pezizomycotina</taxon>
        <taxon>Dothideomycetes</taxon>
        <taxon>Pleosporomycetidae</taxon>
        <taxon>Pleosporales</taxon>
        <taxon>Pleosporineae</taxon>
        <taxon>Leptosphaeriaceae</taxon>
        <taxon>Plenodomus</taxon>
    </lineage>
</organism>
<proteinExistence type="predicted"/>
<reference evidence="1" key="1">
    <citation type="submission" date="2020-01" db="EMBL/GenBank/DDBJ databases">
        <authorList>
            <consortium name="DOE Joint Genome Institute"/>
            <person name="Haridas S."/>
            <person name="Albert R."/>
            <person name="Binder M."/>
            <person name="Bloem J."/>
            <person name="Labutti K."/>
            <person name="Salamov A."/>
            <person name="Andreopoulos B."/>
            <person name="Baker S.E."/>
            <person name="Barry K."/>
            <person name="Bills G."/>
            <person name="Bluhm B.H."/>
            <person name="Cannon C."/>
            <person name="Castanera R."/>
            <person name="Culley D.E."/>
            <person name="Daum C."/>
            <person name="Ezra D."/>
            <person name="Gonzalez J.B."/>
            <person name="Henrissat B."/>
            <person name="Kuo A."/>
            <person name="Liang C."/>
            <person name="Lipzen A."/>
            <person name="Lutzoni F."/>
            <person name="Magnuson J."/>
            <person name="Mondo S."/>
            <person name="Nolan M."/>
            <person name="Ohm R."/>
            <person name="Pangilinan J."/>
            <person name="Park H.-J."/>
            <person name="Ramirez L."/>
            <person name="Alfaro M."/>
            <person name="Sun H."/>
            <person name="Tritt A."/>
            <person name="Yoshinaga Y."/>
            <person name="Zwiers L.-H."/>
            <person name="Turgeon B.G."/>
            <person name="Goodwin S.B."/>
            <person name="Spatafora J.W."/>
            <person name="Crous P.W."/>
            <person name="Grigoriev I.V."/>
        </authorList>
    </citation>
    <scope>NUCLEOTIDE SEQUENCE</scope>
    <source>
        <strain evidence="1">IPT5</strain>
    </source>
</reference>